<protein>
    <submittedName>
        <fullName evidence="1">Uncharacterized protein</fullName>
    </submittedName>
</protein>
<reference evidence="1" key="1">
    <citation type="journal article" date="2021" name="Microb. Physiol.">
        <title>Proteogenomic Insights into the Physiology of Marine, Sulfate-Reducing, Filamentous Desulfonema limicola and Desulfonema magnum.</title>
        <authorList>
            <person name="Schnaars V."/>
            <person name="Wohlbrand L."/>
            <person name="Scheve S."/>
            <person name="Hinrichs C."/>
            <person name="Reinhardt R."/>
            <person name="Rabus R."/>
        </authorList>
    </citation>
    <scope>NUCLEOTIDE SEQUENCE</scope>
    <source>
        <strain evidence="1">4be13</strain>
    </source>
</reference>
<organism evidence="1 2">
    <name type="scientific">Desulfonema magnum</name>
    <dbReference type="NCBI Taxonomy" id="45655"/>
    <lineage>
        <taxon>Bacteria</taxon>
        <taxon>Pseudomonadati</taxon>
        <taxon>Thermodesulfobacteriota</taxon>
        <taxon>Desulfobacteria</taxon>
        <taxon>Desulfobacterales</taxon>
        <taxon>Desulfococcaceae</taxon>
        <taxon>Desulfonema</taxon>
    </lineage>
</organism>
<keyword evidence="2" id="KW-1185">Reference proteome</keyword>
<proteinExistence type="predicted"/>
<gene>
    <name evidence="1" type="ORF">dnm_069540</name>
</gene>
<dbReference type="Proteomes" id="UP000663722">
    <property type="component" value="Chromosome"/>
</dbReference>
<name>A0A975BSG2_9BACT</name>
<evidence type="ECO:0000313" key="2">
    <source>
        <dbReference type="Proteomes" id="UP000663722"/>
    </source>
</evidence>
<dbReference type="AlphaFoldDB" id="A0A975BSG2"/>
<dbReference type="KEGG" id="dmm:dnm_069540"/>
<accession>A0A975BSG2</accession>
<evidence type="ECO:0000313" key="1">
    <source>
        <dbReference type="EMBL" id="QTA90892.1"/>
    </source>
</evidence>
<dbReference type="EMBL" id="CP061800">
    <property type="protein sequence ID" value="QTA90892.1"/>
    <property type="molecule type" value="Genomic_DNA"/>
</dbReference>
<sequence length="37" mass="4211">MVSDFTEVIEDGVFATDEVKKILSIIKSGEYVTENRF</sequence>